<dbReference type="Pfam" id="PF01420">
    <property type="entry name" value="Methylase_S"/>
    <property type="match status" value="2"/>
</dbReference>
<dbReference type="InterPro" id="IPR000055">
    <property type="entry name" value="Restrct_endonuc_typeI_TRD"/>
</dbReference>
<dbReference type="KEGG" id="csn:Cyast_0148"/>
<dbReference type="PATRIC" id="fig|292563.3.peg.155"/>
<dbReference type="InterPro" id="IPR044946">
    <property type="entry name" value="Restrct_endonuc_typeI_TRD_sf"/>
</dbReference>
<dbReference type="Gene3D" id="1.10.287.1120">
    <property type="entry name" value="Bipartite methylase S protein"/>
    <property type="match status" value="1"/>
</dbReference>
<evidence type="ECO:0000256" key="2">
    <source>
        <dbReference type="ARBA" id="ARBA00022747"/>
    </source>
</evidence>
<evidence type="ECO:0000313" key="6">
    <source>
        <dbReference type="Proteomes" id="UP000010483"/>
    </source>
</evidence>
<accession>K9YGP5</accession>
<gene>
    <name evidence="5" type="ordered locus">Cyast_0148</name>
</gene>
<dbReference type="SUPFAM" id="SSF116734">
    <property type="entry name" value="DNA methylase specificity domain"/>
    <property type="match status" value="2"/>
</dbReference>
<dbReference type="BioCyc" id="CSTA292563:G1353-147-MONOMER"/>
<dbReference type="CDD" id="cd17244">
    <property type="entry name" value="RMtype1_S_Apa101655I-TRD2-CR2_like"/>
    <property type="match status" value="1"/>
</dbReference>
<evidence type="ECO:0000256" key="3">
    <source>
        <dbReference type="ARBA" id="ARBA00023125"/>
    </source>
</evidence>
<dbReference type="Gene3D" id="3.90.220.20">
    <property type="entry name" value="DNA methylase specificity domains"/>
    <property type="match status" value="2"/>
</dbReference>
<organism evidence="5 6">
    <name type="scientific">Cyanobacterium stanieri (strain ATCC 29140 / PCC 7202)</name>
    <dbReference type="NCBI Taxonomy" id="292563"/>
    <lineage>
        <taxon>Bacteria</taxon>
        <taxon>Bacillati</taxon>
        <taxon>Cyanobacteriota</taxon>
        <taxon>Cyanophyceae</taxon>
        <taxon>Oscillatoriophycideae</taxon>
        <taxon>Chroococcales</taxon>
        <taxon>Geminocystaceae</taxon>
        <taxon>Cyanobacterium</taxon>
    </lineage>
</organism>
<dbReference type="eggNOG" id="COG0732">
    <property type="taxonomic scope" value="Bacteria"/>
</dbReference>
<keyword evidence="2" id="KW-0680">Restriction system</keyword>
<reference evidence="6" key="1">
    <citation type="journal article" date="2013" name="Proc. Natl. Acad. Sci. U.S.A.">
        <title>Improving the coverage of the cyanobacterial phylum using diversity-driven genome sequencing.</title>
        <authorList>
            <person name="Shih P.M."/>
            <person name="Wu D."/>
            <person name="Latifi A."/>
            <person name="Axen S.D."/>
            <person name="Fewer D.P."/>
            <person name="Talla E."/>
            <person name="Calteau A."/>
            <person name="Cai F."/>
            <person name="Tandeau de Marsac N."/>
            <person name="Rippka R."/>
            <person name="Herdman M."/>
            <person name="Sivonen K."/>
            <person name="Coursin T."/>
            <person name="Laurent T."/>
            <person name="Goodwin L."/>
            <person name="Nolan M."/>
            <person name="Davenport K.W."/>
            <person name="Han C.S."/>
            <person name="Rubin E.M."/>
            <person name="Eisen J.A."/>
            <person name="Woyke T."/>
            <person name="Gugger M."/>
            <person name="Kerfeld C.A."/>
        </authorList>
    </citation>
    <scope>NUCLEOTIDE SEQUENCE [LARGE SCALE GENOMIC DNA]</scope>
    <source>
        <strain evidence="6">ATCC 29140 / PCC 7202</strain>
    </source>
</reference>
<dbReference type="PANTHER" id="PTHR30408">
    <property type="entry name" value="TYPE-1 RESTRICTION ENZYME ECOKI SPECIFICITY PROTEIN"/>
    <property type="match status" value="1"/>
</dbReference>
<dbReference type="STRING" id="292563.Cyast_0148"/>
<dbReference type="GO" id="GO:0003677">
    <property type="term" value="F:DNA binding"/>
    <property type="evidence" value="ECO:0007669"/>
    <property type="project" value="UniProtKB-KW"/>
</dbReference>
<evidence type="ECO:0000259" key="4">
    <source>
        <dbReference type="Pfam" id="PF01420"/>
    </source>
</evidence>
<dbReference type="GO" id="GO:0009307">
    <property type="term" value="P:DNA restriction-modification system"/>
    <property type="evidence" value="ECO:0007669"/>
    <property type="project" value="UniProtKB-KW"/>
</dbReference>
<comment type="similarity">
    <text evidence="1">Belongs to the type-I restriction system S methylase family.</text>
</comment>
<dbReference type="Proteomes" id="UP000010483">
    <property type="component" value="Chromosome"/>
</dbReference>
<evidence type="ECO:0000256" key="1">
    <source>
        <dbReference type="ARBA" id="ARBA00010923"/>
    </source>
</evidence>
<dbReference type="HOGENOM" id="CLU_021095_10_1_3"/>
<feature type="domain" description="Type I restriction modification DNA specificity" evidence="4">
    <location>
        <begin position="7"/>
        <end position="173"/>
    </location>
</feature>
<protein>
    <submittedName>
        <fullName evidence="5">Restriction modification system DNA specificity domain protein</fullName>
    </submittedName>
</protein>
<dbReference type="PANTHER" id="PTHR30408:SF12">
    <property type="entry name" value="TYPE I RESTRICTION ENZYME MJAVIII SPECIFICITY SUBUNIT"/>
    <property type="match status" value="1"/>
</dbReference>
<name>K9YGP5_CYASC</name>
<dbReference type="EMBL" id="CP003940">
    <property type="protein sequence ID" value="AFZ46131.1"/>
    <property type="molecule type" value="Genomic_DNA"/>
</dbReference>
<feature type="domain" description="Type I restriction modification DNA specificity" evidence="4">
    <location>
        <begin position="196"/>
        <end position="362"/>
    </location>
</feature>
<sequence>MSEVYDLIKLSDICEINIGKTPSRKTPEYWNGDHLWLSIGDMGKSKNITDTKEKITDEGAKLFKNRLVEPDTLLFSFKLSIGKVGIAKVPLYTNEAIASLPIKDKSKLYHGYLFYALQSLDLTGKTDRAVMGNTLNKRKLEEIKIPLPPIALQRRIADILDTADRIIQKRKKAIALTEELQKSIFLDMFGDPITNPKGWEVKKLEDVCHKVTDGTHQSPQWEIKGIPFIFVSNIVNGEIDFNVSKYISEDSWQQLTLRCPIEINDILYTTVGSYGNAALVRTNKKFCFQRHIAHIKPNPEEIEPEFLLELMQSDGIKKQADTQVRGIAQKTLNLRELKTFPIFNPPMILQKKYIGIRRNVESQLKEQEKFLKESENLFNSLSQKAFKGEL</sequence>
<evidence type="ECO:0000313" key="5">
    <source>
        <dbReference type="EMBL" id="AFZ46131.1"/>
    </source>
</evidence>
<keyword evidence="6" id="KW-1185">Reference proteome</keyword>
<dbReference type="REBASE" id="58298">
    <property type="entry name" value="S.Cst7202ORF144P"/>
</dbReference>
<proteinExistence type="inferred from homology"/>
<dbReference type="CDD" id="cd17246">
    <property type="entry name" value="RMtype1_S_SonII-TRD2-CR2_like"/>
    <property type="match status" value="1"/>
</dbReference>
<keyword evidence="3" id="KW-0238">DNA-binding</keyword>
<dbReference type="InterPro" id="IPR052021">
    <property type="entry name" value="Type-I_RS_S_subunit"/>
</dbReference>
<dbReference type="AlphaFoldDB" id="K9YGP5"/>